<sequence>MKRLEEIIHKNVFRLRGHRDYLSASLAHILYCIVVKEKYNLAYLLVKRIESARATPNANLLYGMFLNRIFRNVMEHYPHLDNGIYNVIDRAMRTLALKQTRKPQSDRGMLKARHSVSSSSAHHYGSSSHHGDDDEDDDAFRTRTPSITTHLNSFLPLNDQKYDIPSSSQQDDDLPFE</sequence>
<gene>
    <name evidence="2" type="ORF">Tci_612961</name>
</gene>
<organism evidence="2">
    <name type="scientific">Tanacetum cinerariifolium</name>
    <name type="common">Dalmatian daisy</name>
    <name type="synonym">Chrysanthemum cinerariifolium</name>
    <dbReference type="NCBI Taxonomy" id="118510"/>
    <lineage>
        <taxon>Eukaryota</taxon>
        <taxon>Viridiplantae</taxon>
        <taxon>Streptophyta</taxon>
        <taxon>Embryophyta</taxon>
        <taxon>Tracheophyta</taxon>
        <taxon>Spermatophyta</taxon>
        <taxon>Magnoliopsida</taxon>
        <taxon>eudicotyledons</taxon>
        <taxon>Gunneridae</taxon>
        <taxon>Pentapetalae</taxon>
        <taxon>asterids</taxon>
        <taxon>campanulids</taxon>
        <taxon>Asterales</taxon>
        <taxon>Asteraceae</taxon>
        <taxon>Asteroideae</taxon>
        <taxon>Anthemideae</taxon>
        <taxon>Anthemidinae</taxon>
        <taxon>Tanacetum</taxon>
    </lineage>
</organism>
<feature type="compositionally biased region" description="Polar residues" evidence="1">
    <location>
        <begin position="143"/>
        <end position="152"/>
    </location>
</feature>
<feature type="region of interest" description="Disordered" evidence="1">
    <location>
        <begin position="99"/>
        <end position="177"/>
    </location>
</feature>
<keyword evidence="2" id="KW-0689">Ribosomal protein</keyword>
<dbReference type="AlphaFoldDB" id="A0A699JJM0"/>
<reference evidence="2" key="1">
    <citation type="journal article" date="2019" name="Sci. Rep.">
        <title>Draft genome of Tanacetum cinerariifolium, the natural source of mosquito coil.</title>
        <authorList>
            <person name="Yamashiro T."/>
            <person name="Shiraishi A."/>
            <person name="Satake H."/>
            <person name="Nakayama K."/>
        </authorList>
    </citation>
    <scope>NUCLEOTIDE SEQUENCE</scope>
</reference>
<name>A0A699JJM0_TANCI</name>
<feature type="compositionally biased region" description="Low complexity" evidence="1">
    <location>
        <begin position="115"/>
        <end position="128"/>
    </location>
</feature>
<dbReference type="EMBL" id="BKCJ010419082">
    <property type="protein sequence ID" value="GFA40989.1"/>
    <property type="molecule type" value="Genomic_DNA"/>
</dbReference>
<dbReference type="GO" id="GO:0005840">
    <property type="term" value="C:ribosome"/>
    <property type="evidence" value="ECO:0007669"/>
    <property type="project" value="UniProtKB-KW"/>
</dbReference>
<evidence type="ECO:0000256" key="1">
    <source>
        <dbReference type="SAM" id="MobiDB-lite"/>
    </source>
</evidence>
<evidence type="ECO:0000313" key="2">
    <source>
        <dbReference type="EMBL" id="GFA40989.1"/>
    </source>
</evidence>
<proteinExistence type="predicted"/>
<protein>
    <submittedName>
        <fullName evidence="2">Ribosomal protein L7Ae/L30e/S12e/Gadd45</fullName>
    </submittedName>
</protein>
<comment type="caution">
    <text evidence="2">The sequence shown here is derived from an EMBL/GenBank/DDBJ whole genome shotgun (WGS) entry which is preliminary data.</text>
</comment>
<accession>A0A699JJM0</accession>
<keyword evidence="2" id="KW-0687">Ribonucleoprotein</keyword>